<evidence type="ECO:0000256" key="5">
    <source>
        <dbReference type="ARBA" id="ARBA00022692"/>
    </source>
</evidence>
<dbReference type="InterPro" id="IPR036259">
    <property type="entry name" value="MFS_trans_sf"/>
</dbReference>
<dbReference type="Proteomes" id="UP000295215">
    <property type="component" value="Unassembled WGS sequence"/>
</dbReference>
<dbReference type="InterPro" id="IPR020846">
    <property type="entry name" value="MFS_dom"/>
</dbReference>
<dbReference type="PANTHER" id="PTHR23504:SF15">
    <property type="entry name" value="MAJOR FACILITATOR SUPERFAMILY (MFS) PROFILE DOMAIN-CONTAINING PROTEIN"/>
    <property type="match status" value="1"/>
</dbReference>
<name>A0A4R7F0D6_9FLAO</name>
<feature type="transmembrane region" description="Helical" evidence="8">
    <location>
        <begin position="316"/>
        <end position="335"/>
    </location>
</feature>
<dbReference type="AlphaFoldDB" id="A0A4R7F0D6"/>
<feature type="transmembrane region" description="Helical" evidence="8">
    <location>
        <begin position="173"/>
        <end position="194"/>
    </location>
</feature>
<dbReference type="SUPFAM" id="SSF103473">
    <property type="entry name" value="MFS general substrate transporter"/>
    <property type="match status" value="1"/>
</dbReference>
<feature type="transmembrane region" description="Helical" evidence="8">
    <location>
        <begin position="263"/>
        <end position="285"/>
    </location>
</feature>
<dbReference type="InterPro" id="IPR005829">
    <property type="entry name" value="Sugar_transporter_CS"/>
</dbReference>
<dbReference type="PROSITE" id="PS50850">
    <property type="entry name" value="MFS"/>
    <property type="match status" value="1"/>
</dbReference>
<protein>
    <submittedName>
        <fullName evidence="10">DHA1 family tetracycline resistance protein-like MFS transporter</fullName>
    </submittedName>
</protein>
<feature type="transmembrane region" description="Helical" evidence="8">
    <location>
        <begin position="227"/>
        <end position="251"/>
    </location>
</feature>
<keyword evidence="5 8" id="KW-0812">Transmembrane</keyword>
<feature type="transmembrane region" description="Helical" evidence="8">
    <location>
        <begin position="356"/>
        <end position="377"/>
    </location>
</feature>
<reference evidence="10 11" key="1">
    <citation type="submission" date="2019-03" db="EMBL/GenBank/DDBJ databases">
        <title>Genomic Encyclopedia of Archaeal and Bacterial Type Strains, Phase II (KMG-II): from individual species to whole genera.</title>
        <authorList>
            <person name="Goeker M."/>
        </authorList>
    </citation>
    <scope>NUCLEOTIDE SEQUENCE [LARGE SCALE GENOMIC DNA]</scope>
    <source>
        <strain evidence="10 11">DSM 28213</strain>
    </source>
</reference>
<evidence type="ECO:0000256" key="7">
    <source>
        <dbReference type="ARBA" id="ARBA00023136"/>
    </source>
</evidence>
<evidence type="ECO:0000256" key="4">
    <source>
        <dbReference type="ARBA" id="ARBA00022448"/>
    </source>
</evidence>
<proteinExistence type="inferred from homology"/>
<dbReference type="InterPro" id="IPR011701">
    <property type="entry name" value="MFS"/>
</dbReference>
<evidence type="ECO:0000256" key="1">
    <source>
        <dbReference type="ARBA" id="ARBA00003279"/>
    </source>
</evidence>
<feature type="transmembrane region" description="Helical" evidence="8">
    <location>
        <begin position="17"/>
        <end position="39"/>
    </location>
</feature>
<feature type="domain" description="Major facilitator superfamily (MFS) profile" evidence="9">
    <location>
        <begin position="17"/>
        <end position="412"/>
    </location>
</feature>
<evidence type="ECO:0000256" key="3">
    <source>
        <dbReference type="ARBA" id="ARBA00007520"/>
    </source>
</evidence>
<feature type="transmembrane region" description="Helical" evidence="8">
    <location>
        <begin position="88"/>
        <end position="106"/>
    </location>
</feature>
<keyword evidence="4" id="KW-0813">Transport</keyword>
<sequence length="412" mass="45648">MVILLFIFMNFKNNNKIVIFISITIILDTAGFGIIFPVLPDLLEKLLNANIAVAAKYGDVLTLVYALMQFVFAPILGTVSDYFGRRPVLLLSLLGFSFDCFLMAFANSYSMLILGRVIAGITGATFAVSCATIADITNDSDRTKYYGFINAAFGAGFIVGPLIGGLIGECNMYYPFLFSGILGLCNTVYGYFFFPETNQTRQKGRFRFLDTISPVSQLKRIVEFRKIAVFLIGYLLVSASSHSMESTWAYFTIDKFDWGKQQIGASLTIIGVIGFVVQIYLVSFLAKQISDFKLIVFGLMLSALGFFIMSFADKTIYLWIGMGLYLMGSIQQTGFQSLLSKTVHRNDQGKMQGMLGSINGLTTIFAPFVFTYSFYLFTKESAVVHFSGIAFSLAGLLILVSLLLLIINKIQK</sequence>
<evidence type="ECO:0000256" key="2">
    <source>
        <dbReference type="ARBA" id="ARBA00004141"/>
    </source>
</evidence>
<feature type="transmembrane region" description="Helical" evidence="8">
    <location>
        <begin position="145"/>
        <end position="167"/>
    </location>
</feature>
<comment type="subcellular location">
    <subcellularLocation>
        <location evidence="2">Membrane</location>
        <topology evidence="2">Multi-pass membrane protein</topology>
    </subcellularLocation>
</comment>
<keyword evidence="7 8" id="KW-0472">Membrane</keyword>
<evidence type="ECO:0000313" key="10">
    <source>
        <dbReference type="EMBL" id="TDS56613.1"/>
    </source>
</evidence>
<evidence type="ECO:0000313" key="11">
    <source>
        <dbReference type="Proteomes" id="UP000295215"/>
    </source>
</evidence>
<evidence type="ECO:0000256" key="6">
    <source>
        <dbReference type="ARBA" id="ARBA00022989"/>
    </source>
</evidence>
<feature type="transmembrane region" description="Helical" evidence="8">
    <location>
        <begin position="112"/>
        <end position="133"/>
    </location>
</feature>
<feature type="transmembrane region" description="Helical" evidence="8">
    <location>
        <begin position="292"/>
        <end position="310"/>
    </location>
</feature>
<accession>A0A4R7F0D6</accession>
<feature type="transmembrane region" description="Helical" evidence="8">
    <location>
        <begin position="51"/>
        <end position="76"/>
    </location>
</feature>
<dbReference type="PRINTS" id="PR01035">
    <property type="entry name" value="TCRTETA"/>
</dbReference>
<keyword evidence="11" id="KW-1185">Reference proteome</keyword>
<evidence type="ECO:0000256" key="8">
    <source>
        <dbReference type="SAM" id="Phobius"/>
    </source>
</evidence>
<comment type="function">
    <text evidence="1">Resistance to tetracycline by an active tetracycline efflux. This is an energy-dependent process that decreases the accumulation of the antibiotic in whole cells. This protein functions as a metal-tetracycline/H(+) antiporter.</text>
</comment>
<dbReference type="Pfam" id="PF07690">
    <property type="entry name" value="MFS_1"/>
    <property type="match status" value="1"/>
</dbReference>
<organism evidence="10 11">
    <name type="scientific">Myroides indicus</name>
    <dbReference type="NCBI Taxonomy" id="1323422"/>
    <lineage>
        <taxon>Bacteria</taxon>
        <taxon>Pseudomonadati</taxon>
        <taxon>Bacteroidota</taxon>
        <taxon>Flavobacteriia</taxon>
        <taxon>Flavobacteriales</taxon>
        <taxon>Flavobacteriaceae</taxon>
        <taxon>Myroides</taxon>
    </lineage>
</organism>
<dbReference type="GO" id="GO:0022857">
    <property type="term" value="F:transmembrane transporter activity"/>
    <property type="evidence" value="ECO:0007669"/>
    <property type="project" value="InterPro"/>
</dbReference>
<dbReference type="Gene3D" id="1.20.1250.20">
    <property type="entry name" value="MFS general substrate transporter like domains"/>
    <property type="match status" value="1"/>
</dbReference>
<comment type="caution">
    <text evidence="10">The sequence shown here is derived from an EMBL/GenBank/DDBJ whole genome shotgun (WGS) entry which is preliminary data.</text>
</comment>
<gene>
    <name evidence="10" type="ORF">C8P70_11949</name>
</gene>
<dbReference type="InterPro" id="IPR001958">
    <property type="entry name" value="Tet-R_TetA/multi-R_MdtG-like"/>
</dbReference>
<dbReference type="PROSITE" id="PS00216">
    <property type="entry name" value="SUGAR_TRANSPORT_1"/>
    <property type="match status" value="1"/>
</dbReference>
<comment type="similarity">
    <text evidence="3">Belongs to the major facilitator superfamily. TCR/Tet family.</text>
</comment>
<dbReference type="GO" id="GO:0016020">
    <property type="term" value="C:membrane"/>
    <property type="evidence" value="ECO:0007669"/>
    <property type="project" value="UniProtKB-SubCell"/>
</dbReference>
<dbReference type="PANTHER" id="PTHR23504">
    <property type="entry name" value="MAJOR FACILITATOR SUPERFAMILY DOMAIN-CONTAINING PROTEIN 10"/>
    <property type="match status" value="1"/>
</dbReference>
<dbReference type="EMBL" id="SOAG01000019">
    <property type="protein sequence ID" value="TDS56613.1"/>
    <property type="molecule type" value="Genomic_DNA"/>
</dbReference>
<feature type="transmembrane region" description="Helical" evidence="8">
    <location>
        <begin position="383"/>
        <end position="407"/>
    </location>
</feature>
<keyword evidence="6 8" id="KW-1133">Transmembrane helix</keyword>
<evidence type="ECO:0000259" key="9">
    <source>
        <dbReference type="PROSITE" id="PS50850"/>
    </source>
</evidence>